<sequence length="249" mass="25659">MTIILVPYHQDQPLPVGDIPVPAAVTVRAESSDPDPWLRIAAVQGAVAEAVGSAGARPVIFSGDCLVAGGVVAGVQRTGLDPGIVWFDGHADLHTFQTTTSGYPGGLSLRLVTGAHPEAYAGLFGLRPVPPERAVLVDARDTDPAEADYLATGAIRRVSVAQVDAGTAPPGPFVLHIDADVIDPGELPGLRFPAPGGPSGDDVLAAAGRLLATGWVVAVHVACPWWPADNLETADLRARFLSRLTAAIG</sequence>
<keyword evidence="1" id="KW-0479">Metal-binding</keyword>
<dbReference type="RefSeq" id="WP_196414133.1">
    <property type="nucleotide sequence ID" value="NZ_JADQTO010000005.1"/>
</dbReference>
<keyword evidence="2" id="KW-0378">Hydrolase</keyword>
<dbReference type="PRINTS" id="PR00116">
    <property type="entry name" value="ARGINASE"/>
</dbReference>
<organism evidence="5 6">
    <name type="scientific">Actinoplanes aureus</name>
    <dbReference type="NCBI Taxonomy" id="2792083"/>
    <lineage>
        <taxon>Bacteria</taxon>
        <taxon>Bacillati</taxon>
        <taxon>Actinomycetota</taxon>
        <taxon>Actinomycetes</taxon>
        <taxon>Micromonosporales</taxon>
        <taxon>Micromonosporaceae</taxon>
        <taxon>Actinoplanes</taxon>
    </lineage>
</organism>
<dbReference type="Proteomes" id="UP000598146">
    <property type="component" value="Unassembled WGS sequence"/>
</dbReference>
<evidence type="ECO:0000256" key="1">
    <source>
        <dbReference type="ARBA" id="ARBA00022723"/>
    </source>
</evidence>
<keyword evidence="3" id="KW-0464">Manganese</keyword>
<gene>
    <name evidence="5" type="ORF">I4J89_12815</name>
</gene>
<comment type="similarity">
    <text evidence="4">Belongs to the arginase family.</text>
</comment>
<evidence type="ECO:0000256" key="2">
    <source>
        <dbReference type="ARBA" id="ARBA00022801"/>
    </source>
</evidence>
<protein>
    <submittedName>
        <fullName evidence="5">Arginase family protein</fullName>
    </submittedName>
</protein>
<evidence type="ECO:0000313" key="5">
    <source>
        <dbReference type="EMBL" id="MBG0562346.1"/>
    </source>
</evidence>
<dbReference type="InterPro" id="IPR023696">
    <property type="entry name" value="Ureohydrolase_dom_sf"/>
</dbReference>
<dbReference type="GO" id="GO:0005737">
    <property type="term" value="C:cytoplasm"/>
    <property type="evidence" value="ECO:0007669"/>
    <property type="project" value="TreeGrafter"/>
</dbReference>
<dbReference type="GO" id="GO:0030145">
    <property type="term" value="F:manganese ion binding"/>
    <property type="evidence" value="ECO:0007669"/>
    <property type="project" value="TreeGrafter"/>
</dbReference>
<evidence type="ECO:0000313" key="6">
    <source>
        <dbReference type="Proteomes" id="UP000598146"/>
    </source>
</evidence>
<evidence type="ECO:0000256" key="3">
    <source>
        <dbReference type="ARBA" id="ARBA00023211"/>
    </source>
</evidence>
<dbReference type="PANTHER" id="PTHR43782">
    <property type="entry name" value="ARGINASE"/>
    <property type="match status" value="1"/>
</dbReference>
<dbReference type="EMBL" id="JADQTO010000005">
    <property type="protein sequence ID" value="MBG0562346.1"/>
    <property type="molecule type" value="Genomic_DNA"/>
</dbReference>
<name>A0A931C952_9ACTN</name>
<comment type="caution">
    <text evidence="5">The sequence shown here is derived from an EMBL/GenBank/DDBJ whole genome shotgun (WGS) entry which is preliminary data.</text>
</comment>
<dbReference type="InterPro" id="IPR006035">
    <property type="entry name" value="Ureohydrolase"/>
</dbReference>
<keyword evidence="6" id="KW-1185">Reference proteome</keyword>
<proteinExistence type="inferred from homology"/>
<dbReference type="Gene3D" id="3.40.800.10">
    <property type="entry name" value="Ureohydrolase domain"/>
    <property type="match status" value="1"/>
</dbReference>
<dbReference type="PROSITE" id="PS51409">
    <property type="entry name" value="ARGINASE_2"/>
    <property type="match status" value="1"/>
</dbReference>
<dbReference type="Pfam" id="PF00491">
    <property type="entry name" value="Arginase"/>
    <property type="match status" value="1"/>
</dbReference>
<reference evidence="5" key="1">
    <citation type="submission" date="2020-11" db="EMBL/GenBank/DDBJ databases">
        <title>Isolation and identification of active actinomycetes.</title>
        <authorList>
            <person name="Sun X."/>
        </authorList>
    </citation>
    <scope>NUCLEOTIDE SEQUENCE</scope>
    <source>
        <strain evidence="5">NEAU-A11</strain>
    </source>
</reference>
<accession>A0A931C952</accession>
<dbReference type="GO" id="GO:0004053">
    <property type="term" value="F:arginase activity"/>
    <property type="evidence" value="ECO:0007669"/>
    <property type="project" value="TreeGrafter"/>
</dbReference>
<dbReference type="AlphaFoldDB" id="A0A931C952"/>
<dbReference type="SUPFAM" id="SSF52768">
    <property type="entry name" value="Arginase/deacetylase"/>
    <property type="match status" value="1"/>
</dbReference>
<dbReference type="PANTHER" id="PTHR43782:SF3">
    <property type="entry name" value="ARGINASE"/>
    <property type="match status" value="1"/>
</dbReference>
<evidence type="ECO:0000256" key="4">
    <source>
        <dbReference type="PROSITE-ProRule" id="PRU00742"/>
    </source>
</evidence>